<evidence type="ECO:0000256" key="3">
    <source>
        <dbReference type="ARBA" id="ARBA00022801"/>
    </source>
</evidence>
<dbReference type="InterPro" id="IPR028994">
    <property type="entry name" value="Integrin_alpha_N"/>
</dbReference>
<dbReference type="PANTHER" id="PTHR23221:SF7">
    <property type="entry name" value="PHOSPHATIDYLINOSITOL-GLYCAN-SPECIFIC PHOSPHOLIPASE D"/>
    <property type="match status" value="1"/>
</dbReference>
<dbReference type="InterPro" id="IPR013517">
    <property type="entry name" value="FG-GAP"/>
</dbReference>
<evidence type="ECO:0000259" key="6">
    <source>
        <dbReference type="Pfam" id="PF26607"/>
    </source>
</evidence>
<name>A0A1H6EEI4_9ACTN</name>
<keyword evidence="1 5" id="KW-0732">Signal</keyword>
<evidence type="ECO:0000313" key="8">
    <source>
        <dbReference type="Proteomes" id="UP000236732"/>
    </source>
</evidence>
<feature type="signal peptide" evidence="5">
    <location>
        <begin position="1"/>
        <end position="31"/>
    </location>
</feature>
<accession>A0A1H6EEI4</accession>
<dbReference type="AlphaFoldDB" id="A0A1H6EEI4"/>
<dbReference type="GO" id="GO:0008305">
    <property type="term" value="C:integrin complex"/>
    <property type="evidence" value="ECO:0007669"/>
    <property type="project" value="InterPro"/>
</dbReference>
<dbReference type="GO" id="GO:0007155">
    <property type="term" value="P:cell adhesion"/>
    <property type="evidence" value="ECO:0007669"/>
    <property type="project" value="InterPro"/>
</dbReference>
<organism evidence="7 8">
    <name type="scientific">Nonomuraea solani</name>
    <dbReference type="NCBI Taxonomy" id="1144553"/>
    <lineage>
        <taxon>Bacteria</taxon>
        <taxon>Bacillati</taxon>
        <taxon>Actinomycetota</taxon>
        <taxon>Actinomycetes</taxon>
        <taxon>Streptosporangiales</taxon>
        <taxon>Streptosporangiaceae</taxon>
        <taxon>Nonomuraea</taxon>
    </lineage>
</organism>
<dbReference type="InterPro" id="IPR013519">
    <property type="entry name" value="Int_alpha_beta-p"/>
</dbReference>
<dbReference type="SUPFAM" id="SSF69318">
    <property type="entry name" value="Integrin alpha N-terminal domain"/>
    <property type="match status" value="2"/>
</dbReference>
<sequence>MARNRLLSWLCTLTLIASVTVTGLAPSTAYAAAPCAAANLYARQVITPATATAGARFGATSVSGDFNRDGFADVAIGAPGDSVSGVSGGTVTLFKGSANGLVTPGIRLTQASVGGGVEAGDRFGAALAAGDFNKDGHTDLAVGSPGEAVGSAAKAGAIAVFPGGSGGLSGGNWFDQTTGDGGDEAGDTFGTALAAGDLNGDGYADLAIGVPGEIPAAETAKGGSIYVYKGSSSGIVKGWAAKQEDAGGSTEAGDRFGASLAAGNVTGSGHADLIVGAPAEAPGSDPAGSGGIYIIPGAASGKAAGFGMTQEGNGGGNEAGDNFGATLVIGNFDKDGYADLAVGVPGEVQGTDVKSGSVVVLPGAATKLDTAFWLQESGGAEEAAAGDRFGATLASGDADRDGHADLIIGAPGKSYGPAGAGVAFLFRGGPRRANSTVSLTTGRRITQIDAGDVNEGGDNFGSAAALADFNGDGKGEAVIGAAGEGLSGRPTSGTAVSLSRLTPATSAPVPVASYTPTAARQASPIPGAQVGPLAYAYTDNIGRLLHGHQPDPDNFGSVQWTAISGTEAYTGRPALGEQADGRPQIAGHNAAGPISTITQATKNTPGWAAWLPGDIPMASHATIGRLEDGRPVAFAVDTGGVLWALPQTAAAGPYTSWISLGVAGFGGVTPEVATVSGGIRVFAVDSAGMLRTMLYANGSVTGCTSIGQPGLTVTPTVVVYPGSKIRLFVRGEDGTVLTKRQDDAGVFPDAWERVPGFTAAGQPSALISPLSGKTEIVARGADGAVYSTGESVQGSGTWRDWARVTFDPDTSATDPTAFAFTNANGPSWAFLFRTADNLTRVYQVSSQVAAAQEQGDAVTFTRKELPEPPR</sequence>
<dbReference type="InterPro" id="IPR058502">
    <property type="entry name" value="PLL-like_beta-prop"/>
</dbReference>
<dbReference type="GO" id="GO:0016787">
    <property type="term" value="F:hydrolase activity"/>
    <property type="evidence" value="ECO:0007669"/>
    <property type="project" value="UniProtKB-KW"/>
</dbReference>
<protein>
    <submittedName>
        <fullName evidence="7">FG-GAP repeat-containing protein</fullName>
    </submittedName>
</protein>
<dbReference type="SUPFAM" id="SSF89372">
    <property type="entry name" value="Fucose-specific lectin"/>
    <property type="match status" value="2"/>
</dbReference>
<dbReference type="Pfam" id="PF01839">
    <property type="entry name" value="FG-GAP"/>
    <property type="match status" value="7"/>
</dbReference>
<dbReference type="Gene3D" id="2.130.10.130">
    <property type="entry name" value="Integrin alpha, N-terminal"/>
    <property type="match status" value="3"/>
</dbReference>
<dbReference type="PANTHER" id="PTHR23221">
    <property type="entry name" value="GLYCOSYLPHOSPHATIDYLINOSITOL PHOSPHOLIPASE D"/>
    <property type="match status" value="1"/>
</dbReference>
<reference evidence="7 8" key="1">
    <citation type="submission" date="2016-10" db="EMBL/GenBank/DDBJ databases">
        <authorList>
            <person name="de Groot N.N."/>
        </authorList>
    </citation>
    <scope>NUCLEOTIDE SEQUENCE [LARGE SCALE GENOMIC DNA]</scope>
    <source>
        <strain evidence="7 8">CGMCC 4.7037</strain>
    </source>
</reference>
<proteinExistence type="predicted"/>
<keyword evidence="3" id="KW-0378">Hydrolase</keyword>
<dbReference type="InterPro" id="IPR000413">
    <property type="entry name" value="Integrin_alpha"/>
</dbReference>
<feature type="chain" id="PRO_5009296920" evidence="5">
    <location>
        <begin position="32"/>
        <end position="870"/>
    </location>
</feature>
<keyword evidence="4" id="KW-0325">Glycoprotein</keyword>
<gene>
    <name evidence="7" type="ORF">SAMN05444920_109316</name>
</gene>
<dbReference type="Proteomes" id="UP000236732">
    <property type="component" value="Unassembled WGS sequence"/>
</dbReference>
<keyword evidence="2" id="KW-0677">Repeat</keyword>
<evidence type="ECO:0000256" key="1">
    <source>
        <dbReference type="ARBA" id="ARBA00022729"/>
    </source>
</evidence>
<evidence type="ECO:0000256" key="5">
    <source>
        <dbReference type="SAM" id="SignalP"/>
    </source>
</evidence>
<dbReference type="PROSITE" id="PS51470">
    <property type="entry name" value="FG_GAP"/>
    <property type="match status" value="6"/>
</dbReference>
<evidence type="ECO:0000256" key="4">
    <source>
        <dbReference type="ARBA" id="ARBA00023180"/>
    </source>
</evidence>
<evidence type="ECO:0000256" key="2">
    <source>
        <dbReference type="ARBA" id="ARBA00022737"/>
    </source>
</evidence>
<dbReference type="PRINTS" id="PR01185">
    <property type="entry name" value="INTEGRINA"/>
</dbReference>
<dbReference type="EMBL" id="FNVT01000009">
    <property type="protein sequence ID" value="SEG96228.1"/>
    <property type="molecule type" value="Genomic_DNA"/>
</dbReference>
<evidence type="ECO:0000313" key="7">
    <source>
        <dbReference type="EMBL" id="SEG96228.1"/>
    </source>
</evidence>
<keyword evidence="8" id="KW-1185">Reference proteome</keyword>
<dbReference type="SMART" id="SM00191">
    <property type="entry name" value="Int_alpha"/>
    <property type="match status" value="7"/>
</dbReference>
<dbReference type="Pfam" id="PF26607">
    <property type="entry name" value="DUF8189"/>
    <property type="match status" value="1"/>
</dbReference>
<feature type="domain" description="PLL-like beta propeller" evidence="6">
    <location>
        <begin position="560"/>
        <end position="846"/>
    </location>
</feature>